<keyword evidence="7 12" id="KW-0808">Transferase</keyword>
<accession>A0A6C2UBA9</accession>
<dbReference type="GO" id="GO:0046872">
    <property type="term" value="F:metal ion binding"/>
    <property type="evidence" value="ECO:0007669"/>
    <property type="project" value="UniProtKB-KW"/>
</dbReference>
<dbReference type="PROSITE" id="PS50972">
    <property type="entry name" value="PTERIN_BINDING"/>
    <property type="match status" value="1"/>
</dbReference>
<comment type="catalytic activity">
    <reaction evidence="1">
        <text>(7,8-dihydropterin-6-yl)methyl diphosphate + 4-aminobenzoate = 7,8-dihydropteroate + diphosphate</text>
        <dbReference type="Rhea" id="RHEA:19949"/>
        <dbReference type="ChEBI" id="CHEBI:17836"/>
        <dbReference type="ChEBI" id="CHEBI:17839"/>
        <dbReference type="ChEBI" id="CHEBI:33019"/>
        <dbReference type="ChEBI" id="CHEBI:72950"/>
        <dbReference type="EC" id="2.5.1.15"/>
    </reaction>
</comment>
<reference evidence="14 15" key="1">
    <citation type="submission" date="2019-04" db="EMBL/GenBank/DDBJ databases">
        <authorList>
            <person name="Van Vliet M D."/>
        </authorList>
    </citation>
    <scope>NUCLEOTIDE SEQUENCE [LARGE SCALE GENOMIC DNA]</scope>
    <source>
        <strain evidence="14 15">F1</strain>
    </source>
</reference>
<dbReference type="InterPro" id="IPR006390">
    <property type="entry name" value="DHP_synth_dom"/>
</dbReference>
<evidence type="ECO:0000259" key="13">
    <source>
        <dbReference type="PROSITE" id="PS50972"/>
    </source>
</evidence>
<dbReference type="InterPro" id="IPR000489">
    <property type="entry name" value="Pterin-binding_dom"/>
</dbReference>
<dbReference type="EMBL" id="CAAHFG010000004">
    <property type="protein sequence ID" value="VGO17380.1"/>
    <property type="molecule type" value="Genomic_DNA"/>
</dbReference>
<dbReference type="NCBIfam" id="TIGR01496">
    <property type="entry name" value="DHPS"/>
    <property type="match status" value="1"/>
</dbReference>
<comment type="similarity">
    <text evidence="4 12">Belongs to the DHPS family.</text>
</comment>
<feature type="domain" description="Pterin-binding" evidence="13">
    <location>
        <begin position="26"/>
        <end position="280"/>
    </location>
</feature>
<dbReference type="PROSITE" id="PS00793">
    <property type="entry name" value="DHPS_2"/>
    <property type="match status" value="1"/>
</dbReference>
<dbReference type="PROSITE" id="PS00792">
    <property type="entry name" value="DHPS_1"/>
    <property type="match status" value="1"/>
</dbReference>
<comment type="pathway">
    <text evidence="3 12">Cofactor biosynthesis; tetrahydrofolate biosynthesis; 7,8-dihydrofolate from 2-amino-4-hydroxy-6-hydroxymethyl-7,8-dihydropteridine diphosphate and 4-aminobenzoate: step 1/2.</text>
</comment>
<dbReference type="AlphaFoldDB" id="A0A6C2UBA9"/>
<evidence type="ECO:0000256" key="3">
    <source>
        <dbReference type="ARBA" id="ARBA00004763"/>
    </source>
</evidence>
<dbReference type="UniPathway" id="UPA00077">
    <property type="reaction ID" value="UER00156"/>
</dbReference>
<evidence type="ECO:0000256" key="8">
    <source>
        <dbReference type="ARBA" id="ARBA00022723"/>
    </source>
</evidence>
<dbReference type="SUPFAM" id="SSF51717">
    <property type="entry name" value="Dihydropteroate synthetase-like"/>
    <property type="match status" value="1"/>
</dbReference>
<evidence type="ECO:0000256" key="2">
    <source>
        <dbReference type="ARBA" id="ARBA00001946"/>
    </source>
</evidence>
<evidence type="ECO:0000313" key="14">
    <source>
        <dbReference type="EMBL" id="VGO17380.1"/>
    </source>
</evidence>
<evidence type="ECO:0000313" key="15">
    <source>
        <dbReference type="Proteomes" id="UP000366872"/>
    </source>
</evidence>
<dbReference type="Gene3D" id="3.20.20.20">
    <property type="entry name" value="Dihydropteroate synthase-like"/>
    <property type="match status" value="1"/>
</dbReference>
<keyword evidence="10 12" id="KW-0289">Folate biosynthesis</keyword>
<dbReference type="Pfam" id="PF00809">
    <property type="entry name" value="Pterin_bind"/>
    <property type="match status" value="1"/>
</dbReference>
<dbReference type="EC" id="2.5.1.15" evidence="5 12"/>
<comment type="function">
    <text evidence="12">Catalyzes the condensation of para-aminobenzoate (pABA) with 6-hydroxymethyl-7,8-dihydropterin diphosphate (DHPt-PP) to form 7,8-dihydropteroate (H2Pte), the immediate precursor of folate derivatives.</text>
</comment>
<dbReference type="GO" id="GO:0046656">
    <property type="term" value="P:folic acid biosynthetic process"/>
    <property type="evidence" value="ECO:0007669"/>
    <property type="project" value="UniProtKB-KW"/>
</dbReference>
<proteinExistence type="inferred from homology"/>
<dbReference type="InterPro" id="IPR011005">
    <property type="entry name" value="Dihydropteroate_synth-like_sf"/>
</dbReference>
<dbReference type="InterPro" id="IPR045031">
    <property type="entry name" value="DHP_synth-like"/>
</dbReference>
<dbReference type="GO" id="GO:0004156">
    <property type="term" value="F:dihydropteroate synthase activity"/>
    <property type="evidence" value="ECO:0007669"/>
    <property type="project" value="UniProtKB-EC"/>
</dbReference>
<keyword evidence="9 12" id="KW-0460">Magnesium</keyword>
<evidence type="ECO:0000256" key="6">
    <source>
        <dbReference type="ARBA" id="ARBA00016919"/>
    </source>
</evidence>
<evidence type="ECO:0000256" key="4">
    <source>
        <dbReference type="ARBA" id="ARBA00009503"/>
    </source>
</evidence>
<evidence type="ECO:0000256" key="5">
    <source>
        <dbReference type="ARBA" id="ARBA00012458"/>
    </source>
</evidence>
<dbReference type="CDD" id="cd00739">
    <property type="entry name" value="DHPS"/>
    <property type="match status" value="1"/>
</dbReference>
<evidence type="ECO:0000256" key="9">
    <source>
        <dbReference type="ARBA" id="ARBA00022842"/>
    </source>
</evidence>
<evidence type="ECO:0000256" key="12">
    <source>
        <dbReference type="RuleBase" id="RU361205"/>
    </source>
</evidence>
<protein>
    <recommendedName>
        <fullName evidence="6 12">Dihydropteroate synthase</fullName>
        <shortName evidence="12">DHPS</shortName>
        <ecNumber evidence="5 12">2.5.1.15</ecNumber>
    </recommendedName>
    <alternativeName>
        <fullName evidence="11 12">Dihydropteroate pyrophosphorylase</fullName>
    </alternativeName>
</protein>
<comment type="cofactor">
    <cofactor evidence="2 12">
        <name>Mg(2+)</name>
        <dbReference type="ChEBI" id="CHEBI:18420"/>
    </cofactor>
</comment>
<evidence type="ECO:0000256" key="7">
    <source>
        <dbReference type="ARBA" id="ARBA00022679"/>
    </source>
</evidence>
<keyword evidence="8 12" id="KW-0479">Metal-binding</keyword>
<evidence type="ECO:0000256" key="11">
    <source>
        <dbReference type="ARBA" id="ARBA00030193"/>
    </source>
</evidence>
<dbReference type="GO" id="GO:0046654">
    <property type="term" value="P:tetrahydrofolate biosynthetic process"/>
    <property type="evidence" value="ECO:0007669"/>
    <property type="project" value="UniProtKB-UniPathway"/>
</dbReference>
<dbReference type="FunFam" id="3.20.20.20:FF:000006">
    <property type="entry name" value="Dihydropteroate synthase"/>
    <property type="match status" value="1"/>
</dbReference>
<dbReference type="Proteomes" id="UP000366872">
    <property type="component" value="Unassembled WGS sequence"/>
</dbReference>
<sequence length="289" mass="30576">MNLVMTPRRIHTWPCKGRTLVLGERTLVMGILNVTPDSFSDGGVFSDPGKAVERALEMVAQGADLIDIGGESTRPGAEPVPVSEEIERTVPIIGKIREHSDIPISIDTMKSAVARLALEAGADIINDVSALEHDAGMAGVAAESGAGVVLMHKQGSPQTMQDNPTYGDVVGEVRNYLKARLDFAEQEGIGRNRMVIDPGIGFGKTFAHNLALLRGLPQLAECGCPILVGASRKRFIGEILARDTPAARMAGSLGVAAWAAARGAHILRVHDVIETCDVCRIADTLSAGD</sequence>
<dbReference type="PANTHER" id="PTHR20941">
    <property type="entry name" value="FOLATE SYNTHESIS PROTEINS"/>
    <property type="match status" value="1"/>
</dbReference>
<gene>
    <name evidence="14" type="primary">folP</name>
    <name evidence="14" type="ORF">PDESU_05976</name>
</gene>
<name>A0A6C2UBA9_PONDE</name>
<evidence type="ECO:0000256" key="1">
    <source>
        <dbReference type="ARBA" id="ARBA00000012"/>
    </source>
</evidence>
<evidence type="ECO:0000256" key="10">
    <source>
        <dbReference type="ARBA" id="ARBA00022909"/>
    </source>
</evidence>
<dbReference type="GO" id="GO:0005829">
    <property type="term" value="C:cytosol"/>
    <property type="evidence" value="ECO:0007669"/>
    <property type="project" value="TreeGrafter"/>
</dbReference>
<dbReference type="PANTHER" id="PTHR20941:SF1">
    <property type="entry name" value="FOLIC ACID SYNTHESIS PROTEIN FOL1"/>
    <property type="match status" value="1"/>
</dbReference>
<organism evidence="14 15">
    <name type="scientific">Pontiella desulfatans</name>
    <dbReference type="NCBI Taxonomy" id="2750659"/>
    <lineage>
        <taxon>Bacteria</taxon>
        <taxon>Pseudomonadati</taxon>
        <taxon>Kiritimatiellota</taxon>
        <taxon>Kiritimatiellia</taxon>
        <taxon>Kiritimatiellales</taxon>
        <taxon>Pontiellaceae</taxon>
        <taxon>Pontiella</taxon>
    </lineage>
</organism>
<keyword evidence="15" id="KW-1185">Reference proteome</keyword>